<feature type="compositionally biased region" description="Basic and acidic residues" evidence="1">
    <location>
        <begin position="427"/>
        <end position="443"/>
    </location>
</feature>
<sequence>METEEKVTAGFGWTSVCSGGGPGHELCEAITLGSLDPVLSLTKLGPAVTKTPLQALLSTFLLRSGVASSLTAAQTLVGVIVGAEAKLEFCMYFGQKRDQISTGKYPTEEDQQRTLEQWVGACYTARQALAATGYRPLRMEIPEGVEALTGSERKKWKEVFEQSSWALERVRSVVVHKAGRFLAHTRVLLGDSSARLMSQYITNSYCIGEEGSMADIIRQFQPTVLSSRVQALLILAGRDSLIAGETADYIAAQFEMVVELCRRFPHVRIYWCPPPYVHAKATEHEALVAKMQDAVLKGPILPVYTTEKGRSVLEIFRFGDNFNKFLISDEGVMRNSGCKMLRAWIYTQTTFPGDNDLQVRTLQSAVTIPVGNRVDSQPTASSSRQAQRDRADPRSVDSRPDRNFHPPGTSVRYRPYEARPRCPSHRNVADRRRGRDDFRPFGR</sequence>
<name>A0A183BIT2_GLOPA</name>
<organism evidence="2 3">
    <name type="scientific">Globodera pallida</name>
    <name type="common">Potato cyst nematode worm</name>
    <name type="synonym">Heterodera pallida</name>
    <dbReference type="NCBI Taxonomy" id="36090"/>
    <lineage>
        <taxon>Eukaryota</taxon>
        <taxon>Metazoa</taxon>
        <taxon>Ecdysozoa</taxon>
        <taxon>Nematoda</taxon>
        <taxon>Chromadorea</taxon>
        <taxon>Rhabditida</taxon>
        <taxon>Tylenchina</taxon>
        <taxon>Tylenchomorpha</taxon>
        <taxon>Tylenchoidea</taxon>
        <taxon>Heteroderidae</taxon>
        <taxon>Heteroderinae</taxon>
        <taxon>Globodera</taxon>
    </lineage>
</organism>
<feature type="region of interest" description="Disordered" evidence="1">
    <location>
        <begin position="371"/>
        <end position="443"/>
    </location>
</feature>
<evidence type="ECO:0000256" key="1">
    <source>
        <dbReference type="SAM" id="MobiDB-lite"/>
    </source>
</evidence>
<reference evidence="2" key="1">
    <citation type="submission" date="2014-05" db="EMBL/GenBank/DDBJ databases">
        <title>The genome and life-stage specific transcriptomes of Globodera pallida elucidate key aspects of plant parasitism by a cyst nematode.</title>
        <authorList>
            <person name="Cotton J.A."/>
            <person name="Lilley C.J."/>
            <person name="Jones L.M."/>
            <person name="Kikuchi T."/>
            <person name="Reid A.J."/>
            <person name="Thorpe P."/>
            <person name="Tsai I.J."/>
            <person name="Beasley H."/>
            <person name="Blok V."/>
            <person name="Cock P.J.A."/>
            <person name="Van den Akker S.E."/>
            <person name="Holroyd N."/>
            <person name="Hunt M."/>
            <person name="Mantelin S."/>
            <person name="Naghra H."/>
            <person name="Pain A."/>
            <person name="Palomares-Rius J.E."/>
            <person name="Zarowiecki M."/>
            <person name="Berriman M."/>
            <person name="Jones J.T."/>
            <person name="Urwin P.E."/>
        </authorList>
    </citation>
    <scope>NUCLEOTIDE SEQUENCE [LARGE SCALE GENOMIC DNA]</scope>
    <source>
        <strain evidence="2">Lindley</strain>
    </source>
</reference>
<feature type="compositionally biased region" description="Polar residues" evidence="1">
    <location>
        <begin position="374"/>
        <end position="385"/>
    </location>
</feature>
<keyword evidence="2" id="KW-1185">Reference proteome</keyword>
<dbReference type="WBParaSite" id="GPLIN_000051100">
    <property type="protein sequence ID" value="GPLIN_000051100"/>
    <property type="gene ID" value="GPLIN_000051100"/>
</dbReference>
<accession>A0A183BIT2</accession>
<reference evidence="3" key="2">
    <citation type="submission" date="2016-06" db="UniProtKB">
        <authorList>
            <consortium name="WormBaseParasite"/>
        </authorList>
    </citation>
    <scope>IDENTIFICATION</scope>
</reference>
<dbReference type="AlphaFoldDB" id="A0A183BIT2"/>
<proteinExistence type="predicted"/>
<protein>
    <submittedName>
        <fullName evidence="3">WGS project CAEQ00000000 data, annotated contig</fullName>
    </submittedName>
</protein>
<dbReference type="SUPFAM" id="SSF52266">
    <property type="entry name" value="SGNH hydrolase"/>
    <property type="match status" value="1"/>
</dbReference>
<feature type="compositionally biased region" description="Basic and acidic residues" evidence="1">
    <location>
        <begin position="386"/>
        <end position="404"/>
    </location>
</feature>
<dbReference type="Proteomes" id="UP000050741">
    <property type="component" value="Unassembled WGS sequence"/>
</dbReference>
<evidence type="ECO:0000313" key="2">
    <source>
        <dbReference type="Proteomes" id="UP000050741"/>
    </source>
</evidence>
<evidence type="ECO:0000313" key="3">
    <source>
        <dbReference type="WBParaSite" id="GPLIN_000051100"/>
    </source>
</evidence>